<organism evidence="5 6">
    <name type="scientific">Cirrhinus molitorella</name>
    <name type="common">mud carp</name>
    <dbReference type="NCBI Taxonomy" id="172907"/>
    <lineage>
        <taxon>Eukaryota</taxon>
        <taxon>Metazoa</taxon>
        <taxon>Chordata</taxon>
        <taxon>Craniata</taxon>
        <taxon>Vertebrata</taxon>
        <taxon>Euteleostomi</taxon>
        <taxon>Actinopterygii</taxon>
        <taxon>Neopterygii</taxon>
        <taxon>Teleostei</taxon>
        <taxon>Ostariophysi</taxon>
        <taxon>Cypriniformes</taxon>
        <taxon>Cyprinidae</taxon>
        <taxon>Labeoninae</taxon>
        <taxon>Labeonini</taxon>
        <taxon>Cirrhinus</taxon>
    </lineage>
</organism>
<keyword evidence="6" id="KW-1185">Reference proteome</keyword>
<dbReference type="InterPro" id="IPR003656">
    <property type="entry name" value="Znf_BED"/>
</dbReference>
<evidence type="ECO:0000259" key="4">
    <source>
        <dbReference type="Pfam" id="PF02892"/>
    </source>
</evidence>
<keyword evidence="2" id="KW-0863">Zinc-finger</keyword>
<evidence type="ECO:0000256" key="1">
    <source>
        <dbReference type="ARBA" id="ARBA00022723"/>
    </source>
</evidence>
<proteinExistence type="predicted"/>
<feature type="non-terminal residue" evidence="5">
    <location>
        <position position="59"/>
    </location>
</feature>
<evidence type="ECO:0000256" key="2">
    <source>
        <dbReference type="ARBA" id="ARBA00022771"/>
    </source>
</evidence>
<sequence length="59" mass="6710">MTEHKRIRTSKVWESFTKLKTKNAVVCNTCKAELAFHGSTTCVLEHLKRKHPGTRGPSE</sequence>
<name>A0ABR3NIM4_9TELE</name>
<dbReference type="Pfam" id="PF02892">
    <property type="entry name" value="zf-BED"/>
    <property type="match status" value="1"/>
</dbReference>
<protein>
    <recommendedName>
        <fullName evidence="4">BED-type domain-containing protein</fullName>
    </recommendedName>
</protein>
<keyword evidence="1" id="KW-0479">Metal-binding</keyword>
<keyword evidence="3" id="KW-0862">Zinc</keyword>
<reference evidence="5 6" key="1">
    <citation type="submission" date="2023-09" db="EMBL/GenBank/DDBJ databases">
        <authorList>
            <person name="Wang M."/>
        </authorList>
    </citation>
    <scope>NUCLEOTIDE SEQUENCE [LARGE SCALE GENOMIC DNA]</scope>
    <source>
        <strain evidence="5">GT-2023</strain>
        <tissue evidence="5">Liver</tissue>
    </source>
</reference>
<evidence type="ECO:0000313" key="6">
    <source>
        <dbReference type="Proteomes" id="UP001558613"/>
    </source>
</evidence>
<comment type="caution">
    <text evidence="5">The sequence shown here is derived from an EMBL/GenBank/DDBJ whole genome shotgun (WGS) entry which is preliminary data.</text>
</comment>
<accession>A0ABR3NIM4</accession>
<evidence type="ECO:0000256" key="3">
    <source>
        <dbReference type="ARBA" id="ARBA00022833"/>
    </source>
</evidence>
<evidence type="ECO:0000313" key="5">
    <source>
        <dbReference type="EMBL" id="KAL1276759.1"/>
    </source>
</evidence>
<dbReference type="SUPFAM" id="SSF57667">
    <property type="entry name" value="beta-beta-alpha zinc fingers"/>
    <property type="match status" value="1"/>
</dbReference>
<dbReference type="InterPro" id="IPR036236">
    <property type="entry name" value="Znf_C2H2_sf"/>
</dbReference>
<dbReference type="Proteomes" id="UP001558613">
    <property type="component" value="Unassembled WGS sequence"/>
</dbReference>
<dbReference type="EMBL" id="JAYMGO010000004">
    <property type="protein sequence ID" value="KAL1276759.1"/>
    <property type="molecule type" value="Genomic_DNA"/>
</dbReference>
<feature type="domain" description="BED-type" evidence="4">
    <location>
        <begin position="10"/>
        <end position="52"/>
    </location>
</feature>
<dbReference type="SMART" id="SM00614">
    <property type="entry name" value="ZnF_BED"/>
    <property type="match status" value="1"/>
</dbReference>
<gene>
    <name evidence="5" type="ORF">QQF64_036382</name>
</gene>